<dbReference type="InterPro" id="IPR041669">
    <property type="entry name" value="TetR_C_15"/>
</dbReference>
<keyword evidence="2 4" id="KW-0238">DNA-binding</keyword>
<keyword evidence="8" id="KW-1185">Reference proteome</keyword>
<keyword evidence="3" id="KW-0804">Transcription</keyword>
<evidence type="ECO:0000256" key="5">
    <source>
        <dbReference type="SAM" id="MobiDB-lite"/>
    </source>
</evidence>
<accession>A0A433J0P3</accession>
<dbReference type="GO" id="GO:0000976">
    <property type="term" value="F:transcription cis-regulatory region binding"/>
    <property type="evidence" value="ECO:0007669"/>
    <property type="project" value="TreeGrafter"/>
</dbReference>
<dbReference type="OrthoDB" id="9808189at2"/>
<sequence length="202" mass="21720">MTKPNSDRPSPRKSPKQARSHETVSAIIEAAARILEQEGHGGFSTNAVAKRAGVSVGSLYQYFPGKDALIGALLVRETSLLLQEAEAALIQQTGKDALLAMVAACIGHQFRRPRLARLLDFEEARLPLDPVTQMVGHQITSVARQILGRHDMPPQPDPAVAARDLIAIIKGMIDGAGMSGEEDCEALMARVKRATFGYIGIS</sequence>
<dbReference type="InterPro" id="IPR009057">
    <property type="entry name" value="Homeodomain-like_sf"/>
</dbReference>
<evidence type="ECO:0000256" key="1">
    <source>
        <dbReference type="ARBA" id="ARBA00023015"/>
    </source>
</evidence>
<keyword evidence="1" id="KW-0805">Transcription regulation</keyword>
<comment type="caution">
    <text evidence="7">The sequence shown here is derived from an EMBL/GenBank/DDBJ whole genome shotgun (WGS) entry which is preliminary data.</text>
</comment>
<evidence type="ECO:0000256" key="3">
    <source>
        <dbReference type="ARBA" id="ARBA00023163"/>
    </source>
</evidence>
<dbReference type="PRINTS" id="PR00455">
    <property type="entry name" value="HTHTETR"/>
</dbReference>
<proteinExistence type="predicted"/>
<protein>
    <submittedName>
        <fullName evidence="7">TetR/AcrR family transcriptional regulator</fullName>
    </submittedName>
</protein>
<evidence type="ECO:0000259" key="6">
    <source>
        <dbReference type="PROSITE" id="PS50977"/>
    </source>
</evidence>
<evidence type="ECO:0000256" key="4">
    <source>
        <dbReference type="PROSITE-ProRule" id="PRU00335"/>
    </source>
</evidence>
<dbReference type="Pfam" id="PF00440">
    <property type="entry name" value="TetR_N"/>
    <property type="match status" value="1"/>
</dbReference>
<dbReference type="PANTHER" id="PTHR30055">
    <property type="entry name" value="HTH-TYPE TRANSCRIPTIONAL REGULATOR RUTR"/>
    <property type="match status" value="1"/>
</dbReference>
<dbReference type="InterPro" id="IPR001647">
    <property type="entry name" value="HTH_TetR"/>
</dbReference>
<dbReference type="InterPro" id="IPR050109">
    <property type="entry name" value="HTH-type_TetR-like_transc_reg"/>
</dbReference>
<dbReference type="PANTHER" id="PTHR30055:SF234">
    <property type="entry name" value="HTH-TYPE TRANSCRIPTIONAL REGULATOR BETI"/>
    <property type="match status" value="1"/>
</dbReference>
<feature type="region of interest" description="Disordered" evidence="5">
    <location>
        <begin position="1"/>
        <end position="22"/>
    </location>
</feature>
<dbReference type="PROSITE" id="PS50977">
    <property type="entry name" value="HTH_TETR_2"/>
    <property type="match status" value="1"/>
</dbReference>
<evidence type="ECO:0000313" key="7">
    <source>
        <dbReference type="EMBL" id="RUQ63071.1"/>
    </source>
</evidence>
<feature type="DNA-binding region" description="H-T-H motif" evidence="4">
    <location>
        <begin position="44"/>
        <end position="63"/>
    </location>
</feature>
<dbReference type="Gene3D" id="1.10.357.10">
    <property type="entry name" value="Tetracycline Repressor, domain 2"/>
    <property type="match status" value="1"/>
</dbReference>
<reference evidence="7 8" key="1">
    <citation type="submission" date="2018-12" db="EMBL/GenBank/DDBJ databases">
        <authorList>
            <person name="Yang Y."/>
        </authorList>
    </citation>
    <scope>NUCLEOTIDE SEQUENCE [LARGE SCALE GENOMIC DNA]</scope>
    <source>
        <strain evidence="7 8">GSF71</strain>
    </source>
</reference>
<evidence type="ECO:0000256" key="2">
    <source>
        <dbReference type="ARBA" id="ARBA00023125"/>
    </source>
</evidence>
<dbReference type="Proteomes" id="UP000280346">
    <property type="component" value="Unassembled WGS sequence"/>
</dbReference>
<feature type="compositionally biased region" description="Basic and acidic residues" evidence="5">
    <location>
        <begin position="1"/>
        <end position="10"/>
    </location>
</feature>
<name>A0A433J0P3_9PROT</name>
<evidence type="ECO:0000313" key="8">
    <source>
        <dbReference type="Proteomes" id="UP000280346"/>
    </source>
</evidence>
<dbReference type="GO" id="GO:0003700">
    <property type="term" value="F:DNA-binding transcription factor activity"/>
    <property type="evidence" value="ECO:0007669"/>
    <property type="project" value="TreeGrafter"/>
</dbReference>
<dbReference type="Pfam" id="PF17918">
    <property type="entry name" value="TetR_C_15"/>
    <property type="match status" value="1"/>
</dbReference>
<dbReference type="SUPFAM" id="SSF46689">
    <property type="entry name" value="Homeodomain-like"/>
    <property type="match status" value="1"/>
</dbReference>
<organism evidence="7 8">
    <name type="scientific">Azospirillum doebereinerae</name>
    <dbReference type="NCBI Taxonomy" id="92933"/>
    <lineage>
        <taxon>Bacteria</taxon>
        <taxon>Pseudomonadati</taxon>
        <taxon>Pseudomonadota</taxon>
        <taxon>Alphaproteobacteria</taxon>
        <taxon>Rhodospirillales</taxon>
        <taxon>Azospirillaceae</taxon>
        <taxon>Azospirillum</taxon>
    </lineage>
</organism>
<gene>
    <name evidence="7" type="ORF">EJ913_28090</name>
</gene>
<dbReference type="AlphaFoldDB" id="A0A433J0P3"/>
<dbReference type="EMBL" id="RZIJ01000035">
    <property type="protein sequence ID" value="RUQ63071.1"/>
    <property type="molecule type" value="Genomic_DNA"/>
</dbReference>
<feature type="domain" description="HTH tetR-type" evidence="6">
    <location>
        <begin position="21"/>
        <end position="81"/>
    </location>
</feature>